<keyword evidence="3 5" id="KW-0106">Calcium</keyword>
<evidence type="ECO:0000256" key="4">
    <source>
        <dbReference type="ARBA" id="ARBA00023136"/>
    </source>
</evidence>
<dbReference type="InterPro" id="IPR015919">
    <property type="entry name" value="Cadherin-like_sf"/>
</dbReference>
<evidence type="ECO:0000256" key="7">
    <source>
        <dbReference type="SAM" id="Phobius"/>
    </source>
</evidence>
<organism evidence="10 11">
    <name type="scientific">Nesidiocoris tenuis</name>
    <dbReference type="NCBI Taxonomy" id="355587"/>
    <lineage>
        <taxon>Eukaryota</taxon>
        <taxon>Metazoa</taxon>
        <taxon>Ecdysozoa</taxon>
        <taxon>Arthropoda</taxon>
        <taxon>Hexapoda</taxon>
        <taxon>Insecta</taxon>
        <taxon>Pterygota</taxon>
        <taxon>Neoptera</taxon>
        <taxon>Paraneoptera</taxon>
        <taxon>Hemiptera</taxon>
        <taxon>Heteroptera</taxon>
        <taxon>Panheteroptera</taxon>
        <taxon>Cimicomorpha</taxon>
        <taxon>Miridae</taxon>
        <taxon>Dicyphina</taxon>
        <taxon>Nesidiocoris</taxon>
    </lineage>
</organism>
<keyword evidence="7" id="KW-0812">Transmembrane</keyword>
<feature type="domain" description="Cadherin" evidence="9">
    <location>
        <begin position="1415"/>
        <end position="1530"/>
    </location>
</feature>
<feature type="domain" description="Cadherin" evidence="9">
    <location>
        <begin position="787"/>
        <end position="890"/>
    </location>
</feature>
<dbReference type="SUPFAM" id="SSF49313">
    <property type="entry name" value="Cadherin-like"/>
    <property type="match status" value="12"/>
</dbReference>
<evidence type="ECO:0000256" key="3">
    <source>
        <dbReference type="ARBA" id="ARBA00022837"/>
    </source>
</evidence>
<feature type="transmembrane region" description="Helical" evidence="7">
    <location>
        <begin position="1633"/>
        <end position="1656"/>
    </location>
</feature>
<evidence type="ECO:0000313" key="11">
    <source>
        <dbReference type="Proteomes" id="UP001307889"/>
    </source>
</evidence>
<feature type="domain" description="Cadherin" evidence="9">
    <location>
        <begin position="138"/>
        <end position="248"/>
    </location>
</feature>
<feature type="domain" description="Cadherin" evidence="9">
    <location>
        <begin position="1046"/>
        <end position="1155"/>
    </location>
</feature>
<feature type="domain" description="Cadherin" evidence="9">
    <location>
        <begin position="249"/>
        <end position="363"/>
    </location>
</feature>
<keyword evidence="2" id="KW-0677">Repeat</keyword>
<evidence type="ECO:0000256" key="2">
    <source>
        <dbReference type="ARBA" id="ARBA00022737"/>
    </source>
</evidence>
<comment type="subcellular location">
    <subcellularLocation>
        <location evidence="1">Membrane</location>
    </subcellularLocation>
</comment>
<dbReference type="InterPro" id="IPR039808">
    <property type="entry name" value="Cadherin"/>
</dbReference>
<gene>
    <name evidence="10" type="ORF">NTJ_04674</name>
</gene>
<dbReference type="PROSITE" id="PS00232">
    <property type="entry name" value="CADHERIN_1"/>
    <property type="match status" value="6"/>
</dbReference>
<dbReference type="PANTHER" id="PTHR24027:SF438">
    <property type="entry name" value="CADHERIN 23"/>
    <property type="match status" value="1"/>
</dbReference>
<evidence type="ECO:0000313" key="10">
    <source>
        <dbReference type="EMBL" id="BES91866.1"/>
    </source>
</evidence>
<feature type="domain" description="Cadherin" evidence="9">
    <location>
        <begin position="942"/>
        <end position="1045"/>
    </location>
</feature>
<keyword evidence="7" id="KW-1133">Transmembrane helix</keyword>
<dbReference type="EMBL" id="AP028911">
    <property type="protein sequence ID" value="BES91866.1"/>
    <property type="molecule type" value="Genomic_DNA"/>
</dbReference>
<proteinExistence type="predicted"/>
<dbReference type="CDD" id="cd11304">
    <property type="entry name" value="Cadherin_repeat"/>
    <property type="match status" value="12"/>
</dbReference>
<feature type="domain" description="Cadherin" evidence="9">
    <location>
        <begin position="585"/>
        <end position="689"/>
    </location>
</feature>
<evidence type="ECO:0000256" key="1">
    <source>
        <dbReference type="ARBA" id="ARBA00004370"/>
    </source>
</evidence>
<dbReference type="InterPro" id="IPR002126">
    <property type="entry name" value="Cadherin-like_dom"/>
</dbReference>
<dbReference type="PANTHER" id="PTHR24027">
    <property type="entry name" value="CADHERIN-23"/>
    <property type="match status" value="1"/>
</dbReference>
<name>A0ABN7AHY1_9HEMI</name>
<feature type="domain" description="Cadherin" evidence="9">
    <location>
        <begin position="474"/>
        <end position="584"/>
    </location>
</feature>
<protein>
    <submittedName>
        <fullName evidence="10">Cadherin domain</fullName>
    </submittedName>
</protein>
<sequence length="1870" mass="207305">MREVLASLLVLGTMAVVVGQGCQFYPLGEYLRFVRVPESLPVGDEVLLVEVHPRKNLTIQAVDAKEDAHFFRFKTVNRTHVSLRLAQSLENLVDNPVPQNVLKFRLVCDYQEGDDTINNYLSATVYVEDVNDHGPVFVDAPYHVNVDELTPTGLTVFRGIQAVDMDKPNTPNSEIVYSLTGGNPANKFSLEMQGHRPALVLKKPLDYDSGDTDFKLIVTASDRGTPPWTSTATVSITVNDSDDLSPKFTKEIYKTQVVESHPITGKKQHKPLFFNPKIEAYDQDTAINATVRYDIVTGNDHQIFSMDPQNGTIFLDREIDLDTLRGNLFTLQIQATQLDNPLKTGVARVEIEILDLNDNQPQFEVEMYNISIVENLPNGFSVLQVIATDVDQGDNGEFVYHLVDPSQAFSVDSRTGWLTVRNQAKLDREIRPQLNMRVLAREKTPSVVNPNSESFVNVEVTLLDANDNNPTFVPSNLYEFTISNVAPVGHIVGKVEAMDPDLGRNGMVLYELKRGNKTSHSVPFIVQPKTGEIRIAESPIGVGRKALFVEASDQPTNPSERRFSLAVVTIDVVVSDKMNIPPDFIGAPYEFWVGDDVPIGTSIGQVRVTEAVDKSRAVYDLLHSYHEGVPFAIEERSGTITVVDDITKYDSNLFEFEAVVTDERSVNLVTNVTLHIVESTISNVGTPSLLDFKVRENLSGAMIGRIVAGPGKEASKGKPPKFSIANQQDSTVFAVSQDGTLYTQRSLDREHRDSYFITVVVSSGRGDRYYQAHVHVEDENDNPPMFEKSWYEGHVREDCKAECEVRLDHRIRAVDPDKGPNSEFTVFLQGDGSELFSISPSGKVLLRASLDREVKDIYPLVLVARDTGNLTSQVKLTIYVDDVNDNPPTFVQMLVPFEKGVRVIPGSKSSLQIVLGNETVPYPTPKGNVLARRKLEFPTLVVPESMQIGMMLFRLLAVDKDLGENSTLTYNIASETYVPKAPFTKVYMTHHYAIHPITGEVTVASVLPPESEFLVNFTAIDGGGRLDWVVVRIKVDDVNDHAPIFEKPRYEFSVPEGSYEQSYIGRVVAKDADYGDNGNVTYTILQKQTEGGFGFPFAVTAEGRIHVTADLDRETVDFYSFKVLASDNGPVEGRQRTTVDVFVHVTDVNDNSPSFHGFERVVQAIPSQLGLEAASPEEYERTVLVPVYFASVAENSAPGIPIVTIKANDSDLPDSGNGIILFDILRKQNHRQLFAIDKEGVVTVTTYLDFETQPSHNVTIIASDLGTPSLSSTALLIVSVVDVVEAPSPQESNEPMLPVNYYELEVYENCQVPIELMKINTSRSDQEYRFALTSGSDDDYFRVDPRNGSLYLVISPDRESVLELQAKVKVVVAKRSRNLAQVIYPVYPNDLDDNEVKIVVKVRDVNDNGPKFSTSGRPYVAAVPTTASYGYPIIKLYATDADEGINGEIRYQMLLRDESEAAKFSVDPVSGQIKALMSFENEGGRVYGFDVKATDKRGADDGHSAIANVFVYVLDDQKKLVMVMGAKPIDIENHIENITSALSNVTGLDVRVRKLEPHYSKEATDMYLYAVDPLMNVIVDPDTFSQVLRTNPSEIKRAIEPYHMLSIVSPEPEEAFIKRKQAQTYINLSGLELATIALGCIVFLGAVTSAFCVICLHKRRKKKDIFGHGMGVAPLSADLMFHTKEHIESKPRSLFHPSAFVEESTDSYVSNRSDCGRSNRSHRSNYRTTRRHRHLASCPKSHSRHHERRMSTSERPSSATLVKASLASVHSSGRDSGIVENHQGCCPCGHSSSHSSANSSHGSYEDSLKSLHRQRSHSSGSPGCGGGHSRAAISSHRRSTRSVHDLSQHYPPPIPPPTVSRRPSGRMLIS</sequence>
<evidence type="ECO:0000256" key="6">
    <source>
        <dbReference type="SAM" id="MobiDB-lite"/>
    </source>
</evidence>
<dbReference type="InterPro" id="IPR020894">
    <property type="entry name" value="Cadherin_CS"/>
</dbReference>
<evidence type="ECO:0000259" key="9">
    <source>
        <dbReference type="PROSITE" id="PS50268"/>
    </source>
</evidence>
<dbReference type="Proteomes" id="UP001307889">
    <property type="component" value="Chromosome 3"/>
</dbReference>
<feature type="region of interest" description="Disordered" evidence="6">
    <location>
        <begin position="1709"/>
        <end position="1776"/>
    </location>
</feature>
<dbReference type="SMART" id="SM00112">
    <property type="entry name" value="CA"/>
    <property type="match status" value="11"/>
</dbReference>
<feature type="region of interest" description="Disordered" evidence="6">
    <location>
        <begin position="1788"/>
        <end position="1870"/>
    </location>
</feature>
<dbReference type="PROSITE" id="PS50268">
    <property type="entry name" value="CADHERIN_2"/>
    <property type="match status" value="12"/>
</dbReference>
<feature type="domain" description="Cadherin" evidence="9">
    <location>
        <begin position="1184"/>
        <end position="1297"/>
    </location>
</feature>
<keyword evidence="8" id="KW-0732">Signal</keyword>
<accession>A0ABN7AHY1</accession>
<feature type="compositionally biased region" description="Polar residues" evidence="6">
    <location>
        <begin position="1709"/>
        <end position="1718"/>
    </location>
</feature>
<keyword evidence="11" id="KW-1185">Reference proteome</keyword>
<feature type="chain" id="PRO_5045825616" evidence="8">
    <location>
        <begin position="20"/>
        <end position="1870"/>
    </location>
</feature>
<feature type="signal peptide" evidence="8">
    <location>
        <begin position="1"/>
        <end position="19"/>
    </location>
</feature>
<feature type="domain" description="Cadherin" evidence="9">
    <location>
        <begin position="1298"/>
        <end position="1412"/>
    </location>
</feature>
<reference evidence="10 11" key="1">
    <citation type="submission" date="2023-09" db="EMBL/GenBank/DDBJ databases">
        <title>Nesidiocoris tenuis whole genome shotgun sequence.</title>
        <authorList>
            <person name="Shibata T."/>
            <person name="Shimoda M."/>
            <person name="Kobayashi T."/>
            <person name="Uehara T."/>
        </authorList>
    </citation>
    <scope>NUCLEOTIDE SEQUENCE [LARGE SCALE GENOMIC DNA]</scope>
    <source>
        <strain evidence="10 11">Japan</strain>
    </source>
</reference>
<feature type="compositionally biased region" description="Low complexity" evidence="6">
    <location>
        <begin position="1789"/>
        <end position="1802"/>
    </location>
</feature>
<dbReference type="PRINTS" id="PR00205">
    <property type="entry name" value="CADHERIN"/>
</dbReference>
<keyword evidence="4 7" id="KW-0472">Membrane</keyword>
<dbReference type="PROSITE" id="PS51257">
    <property type="entry name" value="PROKAR_LIPOPROTEIN"/>
    <property type="match status" value="1"/>
</dbReference>
<evidence type="ECO:0000256" key="5">
    <source>
        <dbReference type="PROSITE-ProRule" id="PRU00043"/>
    </source>
</evidence>
<feature type="compositionally biased region" description="Basic residues" evidence="6">
    <location>
        <begin position="1719"/>
        <end position="1748"/>
    </location>
</feature>
<evidence type="ECO:0000256" key="8">
    <source>
        <dbReference type="SAM" id="SignalP"/>
    </source>
</evidence>
<feature type="domain" description="Cadherin" evidence="9">
    <location>
        <begin position="364"/>
        <end position="472"/>
    </location>
</feature>
<feature type="domain" description="Cadherin" evidence="9">
    <location>
        <begin position="686"/>
        <end position="786"/>
    </location>
</feature>
<dbReference type="Gene3D" id="2.60.40.60">
    <property type="entry name" value="Cadherins"/>
    <property type="match status" value="12"/>
</dbReference>
<dbReference type="Pfam" id="PF00028">
    <property type="entry name" value="Cadherin"/>
    <property type="match status" value="9"/>
</dbReference>